<evidence type="ECO:0000313" key="2">
    <source>
        <dbReference type="EMBL" id="QHT27043.1"/>
    </source>
</evidence>
<accession>A0A6C0EF52</accession>
<reference evidence="2" key="1">
    <citation type="journal article" date="2020" name="Nature">
        <title>Giant virus diversity and host interactions through global metagenomics.</title>
        <authorList>
            <person name="Schulz F."/>
            <person name="Roux S."/>
            <person name="Paez-Espino D."/>
            <person name="Jungbluth S."/>
            <person name="Walsh D.A."/>
            <person name="Denef V.J."/>
            <person name="McMahon K.D."/>
            <person name="Konstantinidis K.T."/>
            <person name="Eloe-Fadrosh E.A."/>
            <person name="Kyrpides N.C."/>
            <person name="Woyke T."/>
        </authorList>
    </citation>
    <scope>NUCLEOTIDE SEQUENCE</scope>
    <source>
        <strain evidence="2">GVMAG-M-3300023179-2</strain>
    </source>
</reference>
<name>A0A6C0EF52_9ZZZZ</name>
<proteinExistence type="predicted"/>
<organism evidence="2">
    <name type="scientific">viral metagenome</name>
    <dbReference type="NCBI Taxonomy" id="1070528"/>
    <lineage>
        <taxon>unclassified sequences</taxon>
        <taxon>metagenomes</taxon>
        <taxon>organismal metagenomes</taxon>
    </lineage>
</organism>
<dbReference type="EMBL" id="MN739808">
    <property type="protein sequence ID" value="QHT27043.1"/>
    <property type="molecule type" value="Genomic_DNA"/>
</dbReference>
<sequence length="320" mass="36330">MAEETGPTGVAEFDPFNHGAGRGQALQGHRQRQSQVPRQGQDQRYQRDLMNAYGPGQTFPMMQSPYGFEQSQTRQSAEASLPFVPGFAQQTGAFSGQLPGFPTMHHVAQQAGASTGFSPMHPVAQQAVAGEQLPVYPGISQQLGAGGADQEQSADATVGRRQPLDSGYTRSGDFEQDRMQQYMMQQQPRSREPRLQTHIAVRHLQNDLRLPTEIEEMNIRRREANLLREKIDFENIMADERSMLSIKMEQYVKIAESKFGIDTAHAQEWVSMNFDFIDHMITNTIDANNIRDEKMNQRRQKNEKYKEDLARMITEIQRRG</sequence>
<feature type="region of interest" description="Disordered" evidence="1">
    <location>
        <begin position="139"/>
        <end position="173"/>
    </location>
</feature>
<evidence type="ECO:0000256" key="1">
    <source>
        <dbReference type="SAM" id="MobiDB-lite"/>
    </source>
</evidence>
<feature type="compositionally biased region" description="Polar residues" evidence="1">
    <location>
        <begin position="33"/>
        <end position="43"/>
    </location>
</feature>
<protein>
    <submittedName>
        <fullName evidence="2">Uncharacterized protein</fullName>
    </submittedName>
</protein>
<dbReference type="AlphaFoldDB" id="A0A6C0EF52"/>
<feature type="region of interest" description="Disordered" evidence="1">
    <location>
        <begin position="1"/>
        <end position="45"/>
    </location>
</feature>